<dbReference type="InterPro" id="IPR007627">
    <property type="entry name" value="RNA_pol_sigma70_r2"/>
</dbReference>
<feature type="domain" description="RNA polymerase sigma-70 region 2" evidence="5">
    <location>
        <begin position="28"/>
        <end position="93"/>
    </location>
</feature>
<keyword evidence="4" id="KW-0804">Transcription</keyword>
<dbReference type="GO" id="GO:0006352">
    <property type="term" value="P:DNA-templated transcription initiation"/>
    <property type="evidence" value="ECO:0007669"/>
    <property type="project" value="InterPro"/>
</dbReference>
<feature type="domain" description="RNA polymerase sigma factor 70 region 4 type 2" evidence="6">
    <location>
        <begin position="129"/>
        <end position="175"/>
    </location>
</feature>
<dbReference type="Proteomes" id="UP000184240">
    <property type="component" value="Unassembled WGS sequence"/>
</dbReference>
<dbReference type="EMBL" id="FQXT01000002">
    <property type="protein sequence ID" value="SHH89522.1"/>
    <property type="molecule type" value="Genomic_DNA"/>
</dbReference>
<dbReference type="Pfam" id="PF08281">
    <property type="entry name" value="Sigma70_r4_2"/>
    <property type="match status" value="1"/>
</dbReference>
<dbReference type="PANTHER" id="PTHR43133">
    <property type="entry name" value="RNA POLYMERASE ECF-TYPE SIGMA FACTO"/>
    <property type="match status" value="1"/>
</dbReference>
<dbReference type="GO" id="GO:0016987">
    <property type="term" value="F:sigma factor activity"/>
    <property type="evidence" value="ECO:0007669"/>
    <property type="project" value="UniProtKB-KW"/>
</dbReference>
<dbReference type="InterPro" id="IPR013249">
    <property type="entry name" value="RNA_pol_sigma70_r4_t2"/>
</dbReference>
<organism evidence="7 8">
    <name type="scientific">Leeuwenhoekiella palythoae</name>
    <dbReference type="NCBI Taxonomy" id="573501"/>
    <lineage>
        <taxon>Bacteria</taxon>
        <taxon>Pseudomonadati</taxon>
        <taxon>Bacteroidota</taxon>
        <taxon>Flavobacteriia</taxon>
        <taxon>Flavobacteriales</taxon>
        <taxon>Flavobacteriaceae</taxon>
        <taxon>Leeuwenhoekiella</taxon>
    </lineage>
</organism>
<dbReference type="Pfam" id="PF04542">
    <property type="entry name" value="Sigma70_r2"/>
    <property type="match status" value="1"/>
</dbReference>
<evidence type="ECO:0000313" key="8">
    <source>
        <dbReference type="Proteomes" id="UP000184240"/>
    </source>
</evidence>
<dbReference type="NCBIfam" id="TIGR02937">
    <property type="entry name" value="sigma70-ECF"/>
    <property type="match status" value="1"/>
</dbReference>
<sequence>MQFNPHKNEDVLMVQKLAKGDERAFKFLYNKYYNDVYRFSLSLLKSSANAEEILQDVFLQCWLNRGYLDHKKSFKSYLFTCVRNAAFNALKKKAYENKLKSSLELKIESSANTTENNLITEDYNRLRIKAIDSLPPKRKLIFEMSRKEGMSYEDISRELNLSISTVKNQMSKALENIRTYLHMNSDLPIGVLLLVLFQI</sequence>
<name>A0A1M5WQ78_9FLAO</name>
<evidence type="ECO:0000259" key="6">
    <source>
        <dbReference type="Pfam" id="PF08281"/>
    </source>
</evidence>
<dbReference type="PANTHER" id="PTHR43133:SF46">
    <property type="entry name" value="RNA POLYMERASE SIGMA-70 FACTOR ECF SUBFAMILY"/>
    <property type="match status" value="1"/>
</dbReference>
<dbReference type="InterPro" id="IPR013325">
    <property type="entry name" value="RNA_pol_sigma_r2"/>
</dbReference>
<dbReference type="InterPro" id="IPR013324">
    <property type="entry name" value="RNA_pol_sigma_r3/r4-like"/>
</dbReference>
<dbReference type="InterPro" id="IPR014327">
    <property type="entry name" value="RNA_pol_sigma70_bacteroid"/>
</dbReference>
<evidence type="ECO:0000259" key="5">
    <source>
        <dbReference type="Pfam" id="PF04542"/>
    </source>
</evidence>
<evidence type="ECO:0000256" key="1">
    <source>
        <dbReference type="ARBA" id="ARBA00010641"/>
    </source>
</evidence>
<evidence type="ECO:0000313" key="7">
    <source>
        <dbReference type="EMBL" id="SHH89522.1"/>
    </source>
</evidence>
<dbReference type="SUPFAM" id="SSF88659">
    <property type="entry name" value="Sigma3 and sigma4 domains of RNA polymerase sigma factors"/>
    <property type="match status" value="1"/>
</dbReference>
<keyword evidence="2" id="KW-0805">Transcription regulation</keyword>
<comment type="similarity">
    <text evidence="1">Belongs to the sigma-70 factor family. ECF subfamily.</text>
</comment>
<dbReference type="GO" id="GO:0003677">
    <property type="term" value="F:DNA binding"/>
    <property type="evidence" value="ECO:0007669"/>
    <property type="project" value="InterPro"/>
</dbReference>
<gene>
    <name evidence="7" type="ORF">SAMN04487999_1316</name>
</gene>
<evidence type="ECO:0000256" key="3">
    <source>
        <dbReference type="ARBA" id="ARBA00023082"/>
    </source>
</evidence>
<proteinExistence type="inferred from homology"/>
<protein>
    <submittedName>
        <fullName evidence="7">RNA polymerase sigma-70 factor, ECF subfamily</fullName>
    </submittedName>
</protein>
<accession>A0A1M5WQ78</accession>
<dbReference type="AlphaFoldDB" id="A0A1M5WQ78"/>
<dbReference type="SUPFAM" id="SSF88946">
    <property type="entry name" value="Sigma2 domain of RNA polymerase sigma factors"/>
    <property type="match status" value="1"/>
</dbReference>
<dbReference type="CDD" id="cd06171">
    <property type="entry name" value="Sigma70_r4"/>
    <property type="match status" value="1"/>
</dbReference>
<dbReference type="Gene3D" id="1.10.10.10">
    <property type="entry name" value="Winged helix-like DNA-binding domain superfamily/Winged helix DNA-binding domain"/>
    <property type="match status" value="1"/>
</dbReference>
<dbReference type="InterPro" id="IPR036388">
    <property type="entry name" value="WH-like_DNA-bd_sf"/>
</dbReference>
<reference evidence="8" key="1">
    <citation type="submission" date="2016-11" db="EMBL/GenBank/DDBJ databases">
        <authorList>
            <person name="Varghese N."/>
            <person name="Submissions S."/>
        </authorList>
    </citation>
    <scope>NUCLEOTIDE SEQUENCE [LARGE SCALE GENOMIC DNA]</scope>
    <source>
        <strain evidence="8">DSM 19859</strain>
    </source>
</reference>
<dbReference type="InterPro" id="IPR014284">
    <property type="entry name" value="RNA_pol_sigma-70_dom"/>
</dbReference>
<dbReference type="Gene3D" id="1.10.1740.10">
    <property type="match status" value="1"/>
</dbReference>
<dbReference type="InterPro" id="IPR039425">
    <property type="entry name" value="RNA_pol_sigma-70-like"/>
</dbReference>
<evidence type="ECO:0000256" key="2">
    <source>
        <dbReference type="ARBA" id="ARBA00023015"/>
    </source>
</evidence>
<keyword evidence="3" id="KW-0731">Sigma factor</keyword>
<evidence type="ECO:0000256" key="4">
    <source>
        <dbReference type="ARBA" id="ARBA00023163"/>
    </source>
</evidence>
<dbReference type="NCBIfam" id="TIGR02985">
    <property type="entry name" value="Sig70_bacteroi1"/>
    <property type="match status" value="1"/>
</dbReference>
<dbReference type="STRING" id="573501.SAMN04487999_1316"/>